<evidence type="ECO:0000313" key="1">
    <source>
        <dbReference type="Proteomes" id="UP000887569"/>
    </source>
</evidence>
<reference evidence="2" key="1">
    <citation type="submission" date="2022-11" db="UniProtKB">
        <authorList>
            <consortium name="WormBaseParasite"/>
        </authorList>
    </citation>
    <scope>IDENTIFICATION</scope>
</reference>
<organism evidence="1 2">
    <name type="scientific">Parascaris univalens</name>
    <name type="common">Nematode worm</name>
    <dbReference type="NCBI Taxonomy" id="6257"/>
    <lineage>
        <taxon>Eukaryota</taxon>
        <taxon>Metazoa</taxon>
        <taxon>Ecdysozoa</taxon>
        <taxon>Nematoda</taxon>
        <taxon>Chromadorea</taxon>
        <taxon>Rhabditida</taxon>
        <taxon>Spirurina</taxon>
        <taxon>Ascaridomorpha</taxon>
        <taxon>Ascaridoidea</taxon>
        <taxon>Ascarididae</taxon>
        <taxon>Parascaris</taxon>
    </lineage>
</organism>
<dbReference type="WBParaSite" id="PgR026_g004_t01">
    <property type="protein sequence ID" value="PgR026_g004_t01"/>
    <property type="gene ID" value="PgR026_g004"/>
</dbReference>
<name>A0A915B3K5_PARUN</name>
<proteinExistence type="predicted"/>
<dbReference type="AlphaFoldDB" id="A0A915B3K5"/>
<dbReference type="Proteomes" id="UP000887569">
    <property type="component" value="Unplaced"/>
</dbReference>
<accession>A0A915B3K5</accession>
<protein>
    <submittedName>
        <fullName evidence="2">Uncharacterized protein</fullName>
    </submittedName>
</protein>
<evidence type="ECO:0000313" key="2">
    <source>
        <dbReference type="WBParaSite" id="PgR026_g004_t01"/>
    </source>
</evidence>
<keyword evidence="1" id="KW-1185">Reference proteome</keyword>
<sequence length="94" mass="10603">MTSSTRRPFLPVDMEEADALEASSRRINEGITGPVMLPNDENVNALMHKESYGQMMPYLGTMTHTAAPRTTSSFFSKLWPIHSLLVIFPHHLFV</sequence>